<accession>A0A2G3PN68</accession>
<comment type="subcellular location">
    <subcellularLocation>
        <location evidence="3">Cytoplasm</location>
    </subcellularLocation>
</comment>
<evidence type="ECO:0000256" key="3">
    <source>
        <dbReference type="HAMAP-Rule" id="MF_00528"/>
    </source>
</evidence>
<dbReference type="EMBL" id="PEBD01000008">
    <property type="protein sequence ID" value="PHV67183.1"/>
    <property type="molecule type" value="Genomic_DNA"/>
</dbReference>
<keyword evidence="2 3" id="KW-0378">Hydrolase</keyword>
<dbReference type="Proteomes" id="UP000225108">
    <property type="component" value="Unassembled WGS sequence"/>
</dbReference>
<comment type="caution">
    <text evidence="3">Lacks conserved residue(s) required for the propagation of feature annotation.</text>
</comment>
<dbReference type="PIRSF" id="PIRSF006305">
    <property type="entry name" value="Maf"/>
    <property type="match status" value="1"/>
</dbReference>
<dbReference type="Pfam" id="PF02545">
    <property type="entry name" value="Maf"/>
    <property type="match status" value="1"/>
</dbReference>
<dbReference type="CDD" id="cd00555">
    <property type="entry name" value="Maf"/>
    <property type="match status" value="1"/>
</dbReference>
<protein>
    <recommendedName>
        <fullName evidence="3">Nucleoside triphosphate pyrophosphatase</fullName>
        <ecNumber evidence="3">3.6.1.9</ecNumber>
    </recommendedName>
    <alternativeName>
        <fullName evidence="3">Nucleotide pyrophosphatase</fullName>
        <shortName evidence="3">Nucleotide PPase</shortName>
    </alternativeName>
</protein>
<dbReference type="RefSeq" id="WP_099383178.1">
    <property type="nucleotide sequence ID" value="NZ_PEBD01000008.1"/>
</dbReference>
<name>A0A2G3PN68_WILMA</name>
<dbReference type="GO" id="GO:0005737">
    <property type="term" value="C:cytoplasm"/>
    <property type="evidence" value="ECO:0007669"/>
    <property type="project" value="UniProtKB-SubCell"/>
</dbReference>
<comment type="catalytic activity">
    <reaction evidence="3">
        <text>a 2'-deoxyribonucleoside 5'-triphosphate + H2O = a 2'-deoxyribonucleoside 5'-phosphate + diphosphate + H(+)</text>
        <dbReference type="Rhea" id="RHEA:44644"/>
        <dbReference type="ChEBI" id="CHEBI:15377"/>
        <dbReference type="ChEBI" id="CHEBI:15378"/>
        <dbReference type="ChEBI" id="CHEBI:33019"/>
        <dbReference type="ChEBI" id="CHEBI:61560"/>
        <dbReference type="ChEBI" id="CHEBI:65317"/>
        <dbReference type="EC" id="3.6.1.9"/>
    </reaction>
</comment>
<proteinExistence type="inferred from homology"/>
<dbReference type="GO" id="GO:0047429">
    <property type="term" value="F:nucleoside triphosphate diphosphatase activity"/>
    <property type="evidence" value="ECO:0007669"/>
    <property type="project" value="UniProtKB-EC"/>
</dbReference>
<dbReference type="SUPFAM" id="SSF52972">
    <property type="entry name" value="ITPase-like"/>
    <property type="match status" value="1"/>
</dbReference>
<sequence length="210" mass="21642">MTRVVLASASPARLRILRAAGVDPLVEVSNVDEDALIAQLGDTASPSDVVTTLAKAKADDVAAHPGVSSIDDAVVIGCDSMLHHRGILSGKPHTPDVARAQWLSMRGSVADLLTGHCVLRIRGGSVVAEAVAFAGTTIRFGSPTDEQVDAYVATGEPLPVAGAFTLDGLGGWFIDGVDGDPSSVIGISLPLVRTLLDQLGVSVTDLWSAR</sequence>
<feature type="active site" description="Proton acceptor" evidence="3">
    <location>
        <position position="79"/>
    </location>
</feature>
<comment type="function">
    <text evidence="3">Nucleoside triphosphate pyrophosphatase. May have a dual role in cell division arrest and in preventing the incorporation of modified nucleotides into cellular nucleic acids.</text>
</comment>
<comment type="caution">
    <text evidence="4">The sequence shown here is derived from an EMBL/GenBank/DDBJ whole genome shotgun (WGS) entry which is preliminary data.</text>
</comment>
<dbReference type="PANTHER" id="PTHR43213">
    <property type="entry name" value="BIFUNCTIONAL DTTP/UTP PYROPHOSPHATASE/METHYLTRANSFERASE PROTEIN-RELATED"/>
    <property type="match status" value="1"/>
</dbReference>
<keyword evidence="3" id="KW-0546">Nucleotide metabolism</keyword>
<comment type="similarity">
    <text evidence="3">Belongs to the Maf family.</text>
</comment>
<dbReference type="HAMAP" id="MF_00528">
    <property type="entry name" value="Maf"/>
    <property type="match status" value="1"/>
</dbReference>
<evidence type="ECO:0000313" key="5">
    <source>
        <dbReference type="Proteomes" id="UP000225108"/>
    </source>
</evidence>
<dbReference type="AlphaFoldDB" id="A0A2G3PN68"/>
<dbReference type="GO" id="GO:0009117">
    <property type="term" value="P:nucleotide metabolic process"/>
    <property type="evidence" value="ECO:0007669"/>
    <property type="project" value="UniProtKB-KW"/>
</dbReference>
<comment type="cofactor">
    <cofactor evidence="1 3">
        <name>a divalent metal cation</name>
        <dbReference type="ChEBI" id="CHEBI:60240"/>
    </cofactor>
</comment>
<dbReference type="NCBIfam" id="TIGR00172">
    <property type="entry name" value="maf"/>
    <property type="match status" value="1"/>
</dbReference>
<organism evidence="4 5">
    <name type="scientific">Williamsia marianensis</name>
    <dbReference type="NCBI Taxonomy" id="85044"/>
    <lineage>
        <taxon>Bacteria</taxon>
        <taxon>Bacillati</taxon>
        <taxon>Actinomycetota</taxon>
        <taxon>Actinomycetes</taxon>
        <taxon>Mycobacteriales</taxon>
        <taxon>Nocardiaceae</taxon>
        <taxon>Williamsia</taxon>
    </lineage>
</organism>
<dbReference type="Gene3D" id="3.90.950.10">
    <property type="match status" value="1"/>
</dbReference>
<evidence type="ECO:0000313" key="4">
    <source>
        <dbReference type="EMBL" id="PHV67183.1"/>
    </source>
</evidence>
<keyword evidence="3" id="KW-0963">Cytoplasm</keyword>
<comment type="catalytic activity">
    <reaction evidence="3">
        <text>a ribonucleoside 5'-triphosphate + H2O = a ribonucleoside 5'-phosphate + diphosphate + H(+)</text>
        <dbReference type="Rhea" id="RHEA:23996"/>
        <dbReference type="ChEBI" id="CHEBI:15377"/>
        <dbReference type="ChEBI" id="CHEBI:15378"/>
        <dbReference type="ChEBI" id="CHEBI:33019"/>
        <dbReference type="ChEBI" id="CHEBI:58043"/>
        <dbReference type="ChEBI" id="CHEBI:61557"/>
        <dbReference type="EC" id="3.6.1.9"/>
    </reaction>
</comment>
<gene>
    <name evidence="4" type="ORF">CSW57_13370</name>
</gene>
<evidence type="ECO:0000256" key="2">
    <source>
        <dbReference type="ARBA" id="ARBA00022801"/>
    </source>
</evidence>
<dbReference type="PANTHER" id="PTHR43213:SF5">
    <property type="entry name" value="BIFUNCTIONAL DTTP_UTP PYROPHOSPHATASE_METHYLTRANSFERASE PROTEIN-RELATED"/>
    <property type="match status" value="1"/>
</dbReference>
<evidence type="ECO:0000256" key="1">
    <source>
        <dbReference type="ARBA" id="ARBA00001968"/>
    </source>
</evidence>
<dbReference type="EC" id="3.6.1.9" evidence="3"/>
<dbReference type="InterPro" id="IPR029001">
    <property type="entry name" value="ITPase-like_fam"/>
</dbReference>
<reference evidence="4 5" key="1">
    <citation type="submission" date="2017-10" db="EMBL/GenBank/DDBJ databases">
        <title>The draft genome sequence of Williamsia sp. BULT 1.1 isolated from the semi-arid grassland soils from South Africa.</title>
        <authorList>
            <person name="Kabwe M.H."/>
            <person name="Govender N."/>
            <person name="Mutseka Lunga P."/>
            <person name="Vikram S."/>
            <person name="Makhalanyane T.P."/>
        </authorList>
    </citation>
    <scope>NUCLEOTIDE SEQUENCE [LARGE SCALE GENOMIC DNA]</scope>
    <source>
        <strain evidence="4 5">BULT 1.1</strain>
    </source>
</reference>
<dbReference type="InterPro" id="IPR003697">
    <property type="entry name" value="Maf-like"/>
</dbReference>